<comment type="caution">
    <text evidence="1">The sequence shown here is derived from an EMBL/GenBank/DDBJ whole genome shotgun (WGS) entry which is preliminary data.</text>
</comment>
<reference evidence="1" key="1">
    <citation type="submission" date="2021-06" db="EMBL/GenBank/DDBJ databases">
        <title>Parelaphostrongylus tenuis whole genome reference sequence.</title>
        <authorList>
            <person name="Garwood T.J."/>
            <person name="Larsen P.A."/>
            <person name="Fountain-Jones N.M."/>
            <person name="Garbe J.R."/>
            <person name="Macchietto M.G."/>
            <person name="Kania S.A."/>
            <person name="Gerhold R.W."/>
            <person name="Richards J.E."/>
            <person name="Wolf T.M."/>
        </authorList>
    </citation>
    <scope>NUCLEOTIDE SEQUENCE</scope>
    <source>
        <strain evidence="1">MNPRO001-30</strain>
        <tissue evidence="1">Meninges</tissue>
    </source>
</reference>
<protein>
    <submittedName>
        <fullName evidence="1">Uncharacterized protein</fullName>
    </submittedName>
</protein>
<evidence type="ECO:0000313" key="2">
    <source>
        <dbReference type="Proteomes" id="UP001196413"/>
    </source>
</evidence>
<dbReference type="Proteomes" id="UP001196413">
    <property type="component" value="Unassembled WGS sequence"/>
</dbReference>
<evidence type="ECO:0000313" key="1">
    <source>
        <dbReference type="EMBL" id="KAJ1370476.1"/>
    </source>
</evidence>
<organism evidence="1 2">
    <name type="scientific">Parelaphostrongylus tenuis</name>
    <name type="common">Meningeal worm</name>
    <dbReference type="NCBI Taxonomy" id="148309"/>
    <lineage>
        <taxon>Eukaryota</taxon>
        <taxon>Metazoa</taxon>
        <taxon>Ecdysozoa</taxon>
        <taxon>Nematoda</taxon>
        <taxon>Chromadorea</taxon>
        <taxon>Rhabditida</taxon>
        <taxon>Rhabditina</taxon>
        <taxon>Rhabditomorpha</taxon>
        <taxon>Strongyloidea</taxon>
        <taxon>Metastrongylidae</taxon>
        <taxon>Parelaphostrongylus</taxon>
    </lineage>
</organism>
<dbReference type="EMBL" id="JAHQIW010006785">
    <property type="protein sequence ID" value="KAJ1370476.1"/>
    <property type="molecule type" value="Genomic_DNA"/>
</dbReference>
<accession>A0AAD5WHW0</accession>
<keyword evidence="2" id="KW-1185">Reference proteome</keyword>
<gene>
    <name evidence="1" type="ORF">KIN20_032205</name>
</gene>
<dbReference type="AlphaFoldDB" id="A0AAD5WHW0"/>
<sequence>MEQMRLTSTATGVNDKIQERLLVDKVKLVQLVDNGPLWNTNSSARLRIFGKG</sequence>
<proteinExistence type="predicted"/>
<name>A0AAD5WHW0_PARTN</name>